<dbReference type="GO" id="GO:0047372">
    <property type="term" value="F:monoacylglycerol lipase activity"/>
    <property type="evidence" value="ECO:0007669"/>
    <property type="project" value="TreeGrafter"/>
</dbReference>
<sequence length="292" mass="32017">MGFVYLAPETATRVAVDLRRAEAGLERKTITLPSGETYVYLEGGTGEPVLLLHGFGANKDNFTLVAKYLTPRYHVVAPDHIGFGESDRPAGADYTPAAQAVRLRGFVRALGLSKIHIGGSSMGGHIAMTYAALWPDEVKSMWLLDPGGVWSAPESEMRQIIRETGRNPLIAKTPEEFVKIFDFVMTDPPFIPTPILHVMAKERVENVGLEEKIFIQLTGDSVERRIQGLAVPALIVWGDQDRAIRVESAGILHGLLPVSEVIIMKGLGHLPMLEAPKQAAHDYMAFLDRLKG</sequence>
<dbReference type="SUPFAM" id="SSF53474">
    <property type="entry name" value="alpha/beta-Hydrolases"/>
    <property type="match status" value="1"/>
</dbReference>
<evidence type="ECO:0000259" key="1">
    <source>
        <dbReference type="Pfam" id="PF00561"/>
    </source>
</evidence>
<name>A8ZZL4_DESOH</name>
<dbReference type="Proteomes" id="UP000008561">
    <property type="component" value="Chromosome"/>
</dbReference>
<dbReference type="HOGENOM" id="CLU_020336_13_9_7"/>
<dbReference type="KEGG" id="dol:Dole_3083"/>
<dbReference type="PRINTS" id="PR00111">
    <property type="entry name" value="ABHYDROLASE"/>
</dbReference>
<dbReference type="PANTHER" id="PTHR43798:SF5">
    <property type="entry name" value="MONOACYLGLYCEROL LIPASE ABHD6"/>
    <property type="match status" value="1"/>
</dbReference>
<protein>
    <submittedName>
        <fullName evidence="2">Alpha/beta hydrolase fold</fullName>
    </submittedName>
</protein>
<proteinExistence type="predicted"/>
<keyword evidence="2" id="KW-0378">Hydrolase</keyword>
<dbReference type="PRINTS" id="PR00412">
    <property type="entry name" value="EPOXHYDRLASE"/>
</dbReference>
<dbReference type="Gene3D" id="3.40.50.1820">
    <property type="entry name" value="alpha/beta hydrolase"/>
    <property type="match status" value="1"/>
</dbReference>
<dbReference type="InterPro" id="IPR000073">
    <property type="entry name" value="AB_hydrolase_1"/>
</dbReference>
<organism evidence="2 3">
    <name type="scientific">Desulfosudis oleivorans (strain DSM 6200 / JCM 39069 / Hxd3)</name>
    <name type="common">Desulfococcus oleovorans</name>
    <dbReference type="NCBI Taxonomy" id="96561"/>
    <lineage>
        <taxon>Bacteria</taxon>
        <taxon>Pseudomonadati</taxon>
        <taxon>Thermodesulfobacteriota</taxon>
        <taxon>Desulfobacteria</taxon>
        <taxon>Desulfobacterales</taxon>
        <taxon>Desulfosudaceae</taxon>
        <taxon>Desulfosudis</taxon>
    </lineage>
</organism>
<evidence type="ECO:0000313" key="3">
    <source>
        <dbReference type="Proteomes" id="UP000008561"/>
    </source>
</evidence>
<keyword evidence="3" id="KW-1185">Reference proteome</keyword>
<dbReference type="GO" id="GO:0046464">
    <property type="term" value="P:acylglycerol catabolic process"/>
    <property type="evidence" value="ECO:0007669"/>
    <property type="project" value="TreeGrafter"/>
</dbReference>
<dbReference type="eggNOG" id="COG0596">
    <property type="taxonomic scope" value="Bacteria"/>
</dbReference>
<feature type="domain" description="AB hydrolase-1" evidence="1">
    <location>
        <begin position="48"/>
        <end position="159"/>
    </location>
</feature>
<dbReference type="InterPro" id="IPR029058">
    <property type="entry name" value="AB_hydrolase_fold"/>
</dbReference>
<reference evidence="2 3" key="1">
    <citation type="submission" date="2007-10" db="EMBL/GenBank/DDBJ databases">
        <title>Complete sequence of Desulfococcus oleovorans Hxd3.</title>
        <authorList>
            <consortium name="US DOE Joint Genome Institute"/>
            <person name="Copeland A."/>
            <person name="Lucas S."/>
            <person name="Lapidus A."/>
            <person name="Barry K."/>
            <person name="Glavina del Rio T."/>
            <person name="Dalin E."/>
            <person name="Tice H."/>
            <person name="Pitluck S."/>
            <person name="Kiss H."/>
            <person name="Brettin T."/>
            <person name="Bruce D."/>
            <person name="Detter J.C."/>
            <person name="Han C."/>
            <person name="Schmutz J."/>
            <person name="Larimer F."/>
            <person name="Land M."/>
            <person name="Hauser L."/>
            <person name="Kyrpides N."/>
            <person name="Kim E."/>
            <person name="Wawrik B."/>
            <person name="Richardson P."/>
        </authorList>
    </citation>
    <scope>NUCLEOTIDE SEQUENCE [LARGE SCALE GENOMIC DNA]</scope>
    <source>
        <strain evidence="3">DSM 6200 / JCM 39069 / Hxd3</strain>
    </source>
</reference>
<dbReference type="AlphaFoldDB" id="A8ZZL4"/>
<dbReference type="InterPro" id="IPR050266">
    <property type="entry name" value="AB_hydrolase_sf"/>
</dbReference>
<dbReference type="GO" id="GO:0016020">
    <property type="term" value="C:membrane"/>
    <property type="evidence" value="ECO:0007669"/>
    <property type="project" value="TreeGrafter"/>
</dbReference>
<gene>
    <name evidence="2" type="ordered locus">Dole_3083</name>
</gene>
<dbReference type="PANTHER" id="PTHR43798">
    <property type="entry name" value="MONOACYLGLYCEROL LIPASE"/>
    <property type="match status" value="1"/>
</dbReference>
<accession>A8ZZL4</accession>
<dbReference type="Pfam" id="PF00561">
    <property type="entry name" value="Abhydrolase_1"/>
    <property type="match status" value="1"/>
</dbReference>
<dbReference type="InterPro" id="IPR000639">
    <property type="entry name" value="Epox_hydrolase-like"/>
</dbReference>
<evidence type="ECO:0000313" key="2">
    <source>
        <dbReference type="EMBL" id="ABW68886.1"/>
    </source>
</evidence>
<dbReference type="EMBL" id="CP000859">
    <property type="protein sequence ID" value="ABW68886.1"/>
    <property type="molecule type" value="Genomic_DNA"/>
</dbReference>
<dbReference type="STRING" id="96561.Dole_3083"/>